<keyword evidence="2" id="KW-0378">Hydrolase</keyword>
<proteinExistence type="predicted"/>
<feature type="compositionally biased region" description="Basic and acidic residues" evidence="1">
    <location>
        <begin position="29"/>
        <end position="45"/>
    </location>
</feature>
<evidence type="ECO:0000313" key="2">
    <source>
        <dbReference type="EMBL" id="ADI12993.1"/>
    </source>
</evidence>
<dbReference type="Proteomes" id="UP000000377">
    <property type="component" value="Chromosome"/>
</dbReference>
<reference evidence="2 3" key="1">
    <citation type="journal article" date="2010" name="J. Bacteriol.">
        <title>Genome sequence of the milbemycin-producing bacterium Streptomyces bingchenggensis.</title>
        <authorList>
            <person name="Wang X.J."/>
            <person name="Yan Y.J."/>
            <person name="Zhang B."/>
            <person name="An J."/>
            <person name="Wang J.J."/>
            <person name="Tian J."/>
            <person name="Jiang L."/>
            <person name="Chen Y.H."/>
            <person name="Huang S.X."/>
            <person name="Yin M."/>
            <person name="Zhang J."/>
            <person name="Gao A.L."/>
            <person name="Liu C.X."/>
            <person name="Zhu Z.X."/>
            <person name="Xiang W.S."/>
        </authorList>
    </citation>
    <scope>NUCLEOTIDE SEQUENCE [LARGE SCALE GENOMIC DNA]</scope>
    <source>
        <strain evidence="2 3">BCW-1</strain>
    </source>
</reference>
<dbReference type="EMBL" id="CP002047">
    <property type="protein sequence ID" value="ADI12993.1"/>
    <property type="molecule type" value="Genomic_DNA"/>
</dbReference>
<keyword evidence="3" id="KW-1185">Reference proteome</keyword>
<protein>
    <submittedName>
        <fullName evidence="2">Putative hydrolase</fullName>
    </submittedName>
</protein>
<dbReference type="HOGENOM" id="CLU_2144336_0_0_11"/>
<evidence type="ECO:0000256" key="1">
    <source>
        <dbReference type="SAM" id="MobiDB-lite"/>
    </source>
</evidence>
<evidence type="ECO:0000313" key="3">
    <source>
        <dbReference type="Proteomes" id="UP000000377"/>
    </source>
</evidence>
<dbReference type="Gene3D" id="3.40.50.1820">
    <property type="entry name" value="alpha/beta hydrolase"/>
    <property type="match status" value="1"/>
</dbReference>
<organism evidence="2 3">
    <name type="scientific">Streptomyces bingchenggensis (strain BCW-1)</name>
    <dbReference type="NCBI Taxonomy" id="749414"/>
    <lineage>
        <taxon>Bacteria</taxon>
        <taxon>Bacillati</taxon>
        <taxon>Actinomycetota</taxon>
        <taxon>Actinomycetes</taxon>
        <taxon>Kitasatosporales</taxon>
        <taxon>Streptomycetaceae</taxon>
        <taxon>Streptomyces</taxon>
    </lineage>
</organism>
<sequence>MDRRCPSRPHTHLTVVSTPHPGALAGALRTDEDQRARSHYMRDWRETPTTEDDMLAHDADKLRTLYADKVPQASSANAYVRHLSQPGALTAALNWYRSGRPERAIGTIHVLL</sequence>
<feature type="region of interest" description="Disordered" evidence="1">
    <location>
        <begin position="1"/>
        <end position="45"/>
    </location>
</feature>
<feature type="compositionally biased region" description="Basic residues" evidence="1">
    <location>
        <begin position="1"/>
        <end position="11"/>
    </location>
</feature>
<dbReference type="KEGG" id="sbh:SBI_09875"/>
<gene>
    <name evidence="2" type="ordered locus">SBI_09875</name>
</gene>
<accession>D7CDF1</accession>
<dbReference type="eggNOG" id="COG0596">
    <property type="taxonomic scope" value="Bacteria"/>
</dbReference>
<dbReference type="STRING" id="749414.SBI_09875"/>
<dbReference type="AlphaFoldDB" id="D7CDF1"/>
<dbReference type="InterPro" id="IPR029058">
    <property type="entry name" value="AB_hydrolase_fold"/>
</dbReference>
<dbReference type="GO" id="GO:0016787">
    <property type="term" value="F:hydrolase activity"/>
    <property type="evidence" value="ECO:0007669"/>
    <property type="project" value="UniProtKB-KW"/>
</dbReference>
<name>D7CDF1_STRBB</name>
<dbReference type="PATRIC" id="fig|749414.3.peg.10169"/>